<dbReference type="GO" id="GO:0005509">
    <property type="term" value="F:calcium ion binding"/>
    <property type="evidence" value="ECO:0007669"/>
    <property type="project" value="InterPro"/>
</dbReference>
<dbReference type="SMART" id="SM00054">
    <property type="entry name" value="EFh"/>
    <property type="match status" value="4"/>
</dbReference>
<keyword evidence="3" id="KW-0677">Repeat</keyword>
<keyword evidence="5" id="KW-0732">Signal</keyword>
<keyword evidence="2" id="KW-0479">Metal-binding</keyword>
<keyword evidence="4" id="KW-0106">Calcium</keyword>
<organism evidence="7 8">
    <name type="scientific">Stephania cephalantha</name>
    <dbReference type="NCBI Taxonomy" id="152367"/>
    <lineage>
        <taxon>Eukaryota</taxon>
        <taxon>Viridiplantae</taxon>
        <taxon>Streptophyta</taxon>
        <taxon>Embryophyta</taxon>
        <taxon>Tracheophyta</taxon>
        <taxon>Spermatophyta</taxon>
        <taxon>Magnoliopsida</taxon>
        <taxon>Ranunculales</taxon>
        <taxon>Menispermaceae</taxon>
        <taxon>Menispermoideae</taxon>
        <taxon>Cissampelideae</taxon>
        <taxon>Stephania</taxon>
    </lineage>
</organism>
<feature type="signal peptide" evidence="5">
    <location>
        <begin position="1"/>
        <end position="23"/>
    </location>
</feature>
<dbReference type="Proteomes" id="UP001419268">
    <property type="component" value="Unassembled WGS sequence"/>
</dbReference>
<evidence type="ECO:0000256" key="2">
    <source>
        <dbReference type="ARBA" id="ARBA00022723"/>
    </source>
</evidence>
<dbReference type="EMBL" id="JBBNAG010000010">
    <property type="protein sequence ID" value="KAK9100653.1"/>
    <property type="molecule type" value="Genomic_DNA"/>
</dbReference>
<dbReference type="Pfam" id="PF13499">
    <property type="entry name" value="EF-hand_7"/>
    <property type="match status" value="2"/>
</dbReference>
<comment type="caution">
    <text evidence="7">The sequence shown here is derived from an EMBL/GenBank/DDBJ whole genome shotgun (WGS) entry which is preliminary data.</text>
</comment>
<dbReference type="GO" id="GO:0043226">
    <property type="term" value="C:organelle"/>
    <property type="evidence" value="ECO:0007669"/>
    <property type="project" value="UniProtKB-ARBA"/>
</dbReference>
<keyword evidence="8" id="KW-1185">Reference proteome</keyword>
<feature type="domain" description="EF-hand" evidence="6">
    <location>
        <begin position="65"/>
        <end position="100"/>
    </location>
</feature>
<dbReference type="PROSITE" id="PS00018">
    <property type="entry name" value="EF_HAND_1"/>
    <property type="match status" value="4"/>
</dbReference>
<dbReference type="PANTHER" id="PTHR10891">
    <property type="entry name" value="EF-HAND CALCIUM-BINDING DOMAIN CONTAINING PROTEIN"/>
    <property type="match status" value="1"/>
</dbReference>
<accession>A0AAP0F1C5</accession>
<evidence type="ECO:0000259" key="6">
    <source>
        <dbReference type="PROSITE" id="PS50222"/>
    </source>
</evidence>
<dbReference type="InterPro" id="IPR018247">
    <property type="entry name" value="EF_Hand_1_Ca_BS"/>
</dbReference>
<dbReference type="CDD" id="cd00051">
    <property type="entry name" value="EFh"/>
    <property type="match status" value="1"/>
</dbReference>
<evidence type="ECO:0000256" key="3">
    <source>
        <dbReference type="ARBA" id="ARBA00022737"/>
    </source>
</evidence>
<evidence type="ECO:0000313" key="7">
    <source>
        <dbReference type="EMBL" id="KAK9100653.1"/>
    </source>
</evidence>
<proteinExistence type="predicted"/>
<dbReference type="InterPro" id="IPR011992">
    <property type="entry name" value="EF-hand-dom_pair"/>
</dbReference>
<dbReference type="FunFam" id="1.10.238.10:FF:000178">
    <property type="entry name" value="Calmodulin-2 A"/>
    <property type="match status" value="1"/>
</dbReference>
<comment type="function">
    <text evidence="1">Potential calcium sensor.</text>
</comment>
<name>A0AAP0F1C5_9MAGN</name>
<sequence>MVPMAIGLLAILFLLGLFKTLYSIPKNKITITYLLSLFPNDTSSTTLITNKVPTMEREKKSSSHYDKAKMEQVFATFDKNGDGFITKEELGESLRIIGLFSSEKEVVGMFDRLDSNRDGLIDLDEFQEMYNSLGTSKSEEEEDDEELMDQGEELREAFNVFDGDRDGLITVEELGSVLSSLGLKQGGRIEDCKEMIRKVDKDGDGMVNFDEFQEMMKGGEGLVGTISS</sequence>
<dbReference type="InterPro" id="IPR002048">
    <property type="entry name" value="EF_hand_dom"/>
</dbReference>
<evidence type="ECO:0000256" key="5">
    <source>
        <dbReference type="SAM" id="SignalP"/>
    </source>
</evidence>
<dbReference type="InterPro" id="IPR039647">
    <property type="entry name" value="EF_hand_pair_protein_CML-like"/>
</dbReference>
<feature type="domain" description="EF-hand" evidence="6">
    <location>
        <begin position="101"/>
        <end position="136"/>
    </location>
</feature>
<dbReference type="FunFam" id="1.10.238.10:FF:000089">
    <property type="entry name" value="calmodulin-like protein 3"/>
    <property type="match status" value="1"/>
</dbReference>
<dbReference type="Gene3D" id="1.10.238.10">
    <property type="entry name" value="EF-hand"/>
    <property type="match status" value="2"/>
</dbReference>
<reference evidence="7 8" key="1">
    <citation type="submission" date="2024-01" db="EMBL/GenBank/DDBJ databases">
        <title>Genome assemblies of Stephania.</title>
        <authorList>
            <person name="Yang L."/>
        </authorList>
    </citation>
    <scope>NUCLEOTIDE SEQUENCE [LARGE SCALE GENOMIC DNA]</scope>
    <source>
        <strain evidence="7">JXDWG</strain>
        <tissue evidence="7">Leaf</tissue>
    </source>
</reference>
<feature type="domain" description="EF-hand" evidence="6">
    <location>
        <begin position="149"/>
        <end position="184"/>
    </location>
</feature>
<dbReference type="PROSITE" id="PS50222">
    <property type="entry name" value="EF_HAND_2"/>
    <property type="match status" value="4"/>
</dbReference>
<evidence type="ECO:0000313" key="8">
    <source>
        <dbReference type="Proteomes" id="UP001419268"/>
    </source>
</evidence>
<feature type="domain" description="EF-hand" evidence="6">
    <location>
        <begin position="187"/>
        <end position="222"/>
    </location>
</feature>
<dbReference type="AlphaFoldDB" id="A0AAP0F1C5"/>
<evidence type="ECO:0000256" key="1">
    <source>
        <dbReference type="ARBA" id="ARBA00003291"/>
    </source>
</evidence>
<dbReference type="SUPFAM" id="SSF47473">
    <property type="entry name" value="EF-hand"/>
    <property type="match status" value="1"/>
</dbReference>
<protein>
    <recommendedName>
        <fullName evidence="6">EF-hand domain-containing protein</fullName>
    </recommendedName>
</protein>
<gene>
    <name evidence="7" type="ORF">Scep_024083</name>
</gene>
<evidence type="ECO:0000256" key="4">
    <source>
        <dbReference type="ARBA" id="ARBA00022837"/>
    </source>
</evidence>
<feature type="chain" id="PRO_5042833130" description="EF-hand domain-containing protein" evidence="5">
    <location>
        <begin position="24"/>
        <end position="228"/>
    </location>
</feature>